<protein>
    <recommendedName>
        <fullName evidence="1">Nucleotide-diphospho-sugar transferase domain-containing protein</fullName>
    </recommendedName>
</protein>
<proteinExistence type="predicted"/>
<evidence type="ECO:0000313" key="3">
    <source>
        <dbReference type="Proteomes" id="UP000054558"/>
    </source>
</evidence>
<dbReference type="GO" id="GO:0016757">
    <property type="term" value="F:glycosyltransferase activity"/>
    <property type="evidence" value="ECO:0000318"/>
    <property type="project" value="GO_Central"/>
</dbReference>
<dbReference type="InterPro" id="IPR005069">
    <property type="entry name" value="Nucl-diP-sugar_transferase"/>
</dbReference>
<dbReference type="GO" id="GO:0005794">
    <property type="term" value="C:Golgi apparatus"/>
    <property type="evidence" value="ECO:0000318"/>
    <property type="project" value="GO_Central"/>
</dbReference>
<accession>A0A1Y1HJV6</accession>
<organism evidence="2 3">
    <name type="scientific">Klebsormidium nitens</name>
    <name type="common">Green alga</name>
    <name type="synonym">Ulothrix nitens</name>
    <dbReference type="NCBI Taxonomy" id="105231"/>
    <lineage>
        <taxon>Eukaryota</taxon>
        <taxon>Viridiplantae</taxon>
        <taxon>Streptophyta</taxon>
        <taxon>Klebsormidiophyceae</taxon>
        <taxon>Klebsormidiales</taxon>
        <taxon>Klebsormidiaceae</taxon>
        <taxon>Klebsormidium</taxon>
    </lineage>
</organism>
<dbReference type="OrthoDB" id="540503at2759"/>
<dbReference type="PANTHER" id="PTHR47483">
    <property type="entry name" value="BETA-ARABINOFURANOSYLTRANSFERASE RAY1"/>
    <property type="match status" value="1"/>
</dbReference>
<keyword evidence="3" id="KW-1185">Reference proteome</keyword>
<dbReference type="PANTHER" id="PTHR47483:SF1">
    <property type="entry name" value="BETA-ARABINOFURANOSYLTRANSFERASE RAY1"/>
    <property type="match status" value="1"/>
</dbReference>
<dbReference type="EMBL" id="DF236958">
    <property type="protein sequence ID" value="GAQ78193.1"/>
    <property type="molecule type" value="Genomic_DNA"/>
</dbReference>
<reference evidence="2 3" key="1">
    <citation type="journal article" date="2014" name="Nat. Commun.">
        <title>Klebsormidium flaccidum genome reveals primary factors for plant terrestrial adaptation.</title>
        <authorList>
            <person name="Hori K."/>
            <person name="Maruyama F."/>
            <person name="Fujisawa T."/>
            <person name="Togashi T."/>
            <person name="Yamamoto N."/>
            <person name="Seo M."/>
            <person name="Sato S."/>
            <person name="Yamada T."/>
            <person name="Mori H."/>
            <person name="Tajima N."/>
            <person name="Moriyama T."/>
            <person name="Ikeuchi M."/>
            <person name="Watanabe M."/>
            <person name="Wada H."/>
            <person name="Kobayashi K."/>
            <person name="Saito M."/>
            <person name="Masuda T."/>
            <person name="Sasaki-Sekimoto Y."/>
            <person name="Mashiguchi K."/>
            <person name="Awai K."/>
            <person name="Shimojima M."/>
            <person name="Masuda S."/>
            <person name="Iwai M."/>
            <person name="Nobusawa T."/>
            <person name="Narise T."/>
            <person name="Kondo S."/>
            <person name="Saito H."/>
            <person name="Sato R."/>
            <person name="Murakawa M."/>
            <person name="Ihara Y."/>
            <person name="Oshima-Yamada Y."/>
            <person name="Ohtaka K."/>
            <person name="Satoh M."/>
            <person name="Sonobe K."/>
            <person name="Ishii M."/>
            <person name="Ohtani R."/>
            <person name="Kanamori-Sato M."/>
            <person name="Honoki R."/>
            <person name="Miyazaki D."/>
            <person name="Mochizuki H."/>
            <person name="Umetsu J."/>
            <person name="Higashi K."/>
            <person name="Shibata D."/>
            <person name="Kamiya Y."/>
            <person name="Sato N."/>
            <person name="Nakamura Y."/>
            <person name="Tabata S."/>
            <person name="Ida S."/>
            <person name="Kurokawa K."/>
            <person name="Ohta H."/>
        </authorList>
    </citation>
    <scope>NUCLEOTIDE SEQUENCE [LARGE SCALE GENOMIC DNA]</scope>
    <source>
        <strain evidence="2 3">NIES-2285</strain>
    </source>
</reference>
<dbReference type="OMA" id="WWLIHEV"/>
<dbReference type="InterPro" id="IPR044575">
    <property type="entry name" value="RAY1-like"/>
</dbReference>
<dbReference type="Pfam" id="PF03407">
    <property type="entry name" value="Nucleotid_trans"/>
    <property type="match status" value="1"/>
</dbReference>
<evidence type="ECO:0000259" key="1">
    <source>
        <dbReference type="Pfam" id="PF03407"/>
    </source>
</evidence>
<dbReference type="Proteomes" id="UP000054558">
    <property type="component" value="Unassembled WGS sequence"/>
</dbReference>
<evidence type="ECO:0000313" key="2">
    <source>
        <dbReference type="EMBL" id="GAQ78193.1"/>
    </source>
</evidence>
<gene>
    <name evidence="2" type="ORF">KFL_000090390</name>
</gene>
<dbReference type="GO" id="GO:0042546">
    <property type="term" value="P:cell wall biogenesis"/>
    <property type="evidence" value="ECO:0000318"/>
    <property type="project" value="GO_Central"/>
</dbReference>
<sequence length="683" mass="76969">MGEKQRSALVSWLGLRPQPLVVLLGADPELGEVAEEYAPAVVWDNRTDTNFLGLPLFHSMLLRARAATTDIAAVIEPDTILLPDFSAALAKARAVSGQDWLMSARRREVHNFPFRVEELFQEDGSELDSESDGDRRAQEDIRRRFQWVDPEKFDVEVEHLWALELMDGSEGEEDRYKMGAQGMREFVHERGSLHRCHEVAVWAWDTGETPLHSGIMPPFLYTRGAYDEWLLHEAVSDGQRQVIDASHAISAVRVLGSVANLQPYLGQTRVHSQNGEYRDTRTPVQKAGGHFGAHSQGRAEHKLWKAGPKGVGWEVALNRHLAQSYGTFGSGAAHREAPWRLGPCKGGGGELCFFQREEGIHSWAVPFEVEECEHDMVQPERLFTPRAHAPVGLPMALAELLPLVTSPGGTVTLVVVANNYREMLLSFVCRLQALGIRNVIVGAVDSEIYRYASEQGLPVFKDLFDGSISPDDCHFGTQCFRDVTKLKSRTVIKVLKLGYNVLMSDVDVIWFRDPTPIMLGYGPNTLTGQSDQHNDSGPANDERRFNSGFYLARAEATTIEALTAIADHAATTQLSEQPSFHHVLCQAEGSRKVGDDACEFYNGLRVVFLNRTSFPNGATSYIWEKQDTREFCEKRGCIILHNNWVKGRPYKFWREKYKGFWRYNAHHRTCQYDWMNSTNLGMY</sequence>
<name>A0A1Y1HJV6_KLENI</name>
<dbReference type="AlphaFoldDB" id="A0A1Y1HJV6"/>
<feature type="domain" description="Nucleotide-diphospho-sugar transferase" evidence="1">
    <location>
        <begin position="436"/>
        <end position="651"/>
    </location>
</feature>